<gene>
    <name evidence="2" type="ORF">TH606_05130</name>
</gene>
<feature type="transmembrane region" description="Helical" evidence="1">
    <location>
        <begin position="116"/>
        <end position="139"/>
    </location>
</feature>
<accession>A0A177E8J5</accession>
<dbReference type="EMBL" id="LSFI01000020">
    <property type="protein sequence ID" value="OAG27740.1"/>
    <property type="molecule type" value="Genomic_DNA"/>
</dbReference>
<reference evidence="2 3" key="1">
    <citation type="submission" date="2016-02" db="EMBL/GenBank/DDBJ databases">
        <title>Draft genome sequence of Thermodesulfatator sp. S606.</title>
        <authorList>
            <person name="Lai Q."/>
            <person name="Cao J."/>
            <person name="Dupont S."/>
            <person name="Shao Z."/>
            <person name="Jebbar M."/>
            <person name="Alain K."/>
        </authorList>
    </citation>
    <scope>NUCLEOTIDE SEQUENCE [LARGE SCALE GENOMIC DNA]</scope>
    <source>
        <strain evidence="2 3">S606</strain>
    </source>
</reference>
<organism evidence="2 3">
    <name type="scientific">Thermodesulfatator autotrophicus</name>
    <dbReference type="NCBI Taxonomy" id="1795632"/>
    <lineage>
        <taxon>Bacteria</taxon>
        <taxon>Pseudomonadati</taxon>
        <taxon>Thermodesulfobacteriota</taxon>
        <taxon>Thermodesulfobacteria</taxon>
        <taxon>Thermodesulfobacteriales</taxon>
        <taxon>Thermodesulfatatoraceae</taxon>
        <taxon>Thermodesulfatator</taxon>
    </lineage>
</organism>
<evidence type="ECO:0008006" key="4">
    <source>
        <dbReference type="Google" id="ProtNLM"/>
    </source>
</evidence>
<feature type="transmembrane region" description="Helical" evidence="1">
    <location>
        <begin position="88"/>
        <end position="109"/>
    </location>
</feature>
<dbReference type="OrthoDB" id="9791302at2"/>
<comment type="caution">
    <text evidence="2">The sequence shown here is derived from an EMBL/GenBank/DDBJ whole genome shotgun (WGS) entry which is preliminary data.</text>
</comment>
<dbReference type="AlphaFoldDB" id="A0A177E8J5"/>
<sequence length="143" mass="15783">MAERLDPNTQIETPPEAIIYAKILQYGSIFGIGLMIVTFLIYIFGILPAFVPPEKLPKLWHLTAHEFIEHIGLKTGWDWVHYLSYGDILNYIGIAFLAGLTIIGYVAILPFLFSSGAYIVGIISVLEIIILLLAASGILQAGH</sequence>
<keyword evidence="1" id="KW-0472">Membrane</keyword>
<dbReference type="STRING" id="1795632.TH606_05130"/>
<protein>
    <recommendedName>
        <fullName evidence="4">DUF1634 domain-containing protein</fullName>
    </recommendedName>
</protein>
<keyword evidence="1" id="KW-0812">Transmembrane</keyword>
<feature type="transmembrane region" description="Helical" evidence="1">
    <location>
        <begin position="29"/>
        <end position="51"/>
    </location>
</feature>
<name>A0A177E8J5_9BACT</name>
<keyword evidence="1" id="KW-1133">Transmembrane helix</keyword>
<dbReference type="Proteomes" id="UP000076964">
    <property type="component" value="Unassembled WGS sequence"/>
</dbReference>
<proteinExistence type="predicted"/>
<evidence type="ECO:0000256" key="1">
    <source>
        <dbReference type="SAM" id="Phobius"/>
    </source>
</evidence>
<keyword evidence="3" id="KW-1185">Reference proteome</keyword>
<dbReference type="RefSeq" id="WP_068541849.1">
    <property type="nucleotide sequence ID" value="NZ_LSFI01000020.1"/>
</dbReference>
<evidence type="ECO:0000313" key="2">
    <source>
        <dbReference type="EMBL" id="OAG27740.1"/>
    </source>
</evidence>
<evidence type="ECO:0000313" key="3">
    <source>
        <dbReference type="Proteomes" id="UP000076964"/>
    </source>
</evidence>